<dbReference type="InterPro" id="IPR047881">
    <property type="entry name" value="LktA_repeat"/>
</dbReference>
<feature type="signal peptide" evidence="2">
    <location>
        <begin position="1"/>
        <end position="42"/>
    </location>
</feature>
<dbReference type="KEGG" id="psuw:WQ53_11710"/>
<sequence length="6286" mass="634995">MNSNGHSRTSRNGNRSAQALKPNRLTMALLATWGALPAAALAANNITLTERSPGVTDTATTITPRGGNPNVTDIRTTTVRGNSGFNSFGHFTVGDGNTVNLYVPGGANNLVNLVHLSAPTINGTLNGLLESSGKVGGNIFFASSHGFVVGGTGVVNVGGLLVTTPSSSRMQELLRVANGTDTVDNNQLVLDLLAGKYDGGSGAATIDGIVNSAGRVDLFAASATVASTGAVNAGARVFDATVNTDGSLDVSAAVRQDGGIRIVANDSVEVSGVLRALMADDGGAVVEVAGKAIELKGSASIDTGAALAGRDGGDVTLEARSIKLSDTSKVVTRAGGAGNAGDIVLNAYSDVSCTFCGGDAGDTQTIDDLADGLKTQASPLLQAKNGKAEVVIAAGAALDAGHDGGSGQAGDVTVQAFAFDRQLAGYAEATSSIKVDGRITGRDITLRAASDAYVSSDLLNNLLNTGGLASDLAALVQDLGEADAWAKVFQTLGESFDYGESGITAENLSLNPENYSELSVLLPYVSFIIAKANADVTIGAGAVLDASRNIDLQADSTRLVQASTFSLPFVNKKMPFNFGLAYGRIDGTTKVDVRSGAELIAGGDLDIRALSNDTLEVTATSVNNHDANGNTLTTMGIAFSMAHSDITTEATVAKGALLDVDGDVTVAALTEQELSNSAEFKAIGDGATGGPAIALTLFNSKTRAVFDADLSGATDLSVSATNLVHGQSNSSSVQVGKSALDHLKKQVMGSSQVKGVTDALTNKVKSLFGMKPSTDKDTTSTDSKFRLASALAIGISDHQAEAVIGSGNTAPVIDVTGNLSVQALQRQASMHNSADSTVNADADKDDGSKVSISIAAAYDQTSQQTRAIVGDGSRLTAARIGVGARNEQLLDLGDITKWSSMSDIFGNLKTIAGSLPDIPGEISTSYANSTSESEDFGLAGSVAVSYHALDATAWVGDGVSLTSTATDGGAWSSKPLLGLKPFYDDQGDPDEDREALRNLQWDWDASLAVQADTLVEQLSIAGNLWWTLFNVGADGDDGKAVGGGVNVQVVTNRSVAGIGANGSVESEAVDVSARQDELIIGISPSAGSGTSVAGNGAVVVGVVGSNVNASIHQSTAVTAGQVGVSASHDIGLWSAAGALAVSQETSIGIGVAVNVLTTDVQALVGNNNATDGDGDNRWRPDALGAGAAGSGNAGWNVDEVLVDAKSSGQSGAFGVAGALSRSEQEQEKQDEATSNDGGAGKGGTDLLSGEGVKLLGKFALAKLGLYDGLATAVEYGGKIKDALTETTDKVKGPLDGAGSAADKPENQIAGAGSASINVSGQNTRATVSGITIDPRTAGAGSDVTVLALNQTNQFSGAGAGALTLASGPKSDRSSAVAGAIAYNHLFNTTEALVDGVTFNDSDSLTVQAASGGDQIALGLGLAVSTGGNDNTAVGFSASGGAITNTTRAAVVDSQVNQRDDAGSAQTIEVSAYDRTRALLGGGAFAGTSGSGTSAGGSLVIGYFGNQLQAEWLGSRATGFDSFDVGAFSATRILAGAIAGAVSAGSDSTAGAGSMFVLIVDNEVTAKVDRSDATDHSSLEGGDVEVRASSVAGMGALDAQFDSAAAATLSASGLDLDGGSTVAGIEVEQSTDDSLFGGADDTSTTHSLFDGVPAGEAILGIAGSLSLSNGKAVGISAGGIYTGSDYTASVANTDVKLSGDLDVHARNSTEALAAAVSGALGNGDNAISGSIAAIIARGTVNATVDMGGRAPLEADDLRVTATKGGGAYSLAGNITGSAGAKSMGGAFSVNDLEQGTHAEVRGGSYQLGGDATIGAAQQSHVITAALSGSVSLSDLAIGGAGTFNRIADTTTAALSNAMLDARNLSVTASQPGLGAQIWSLAFNLAASGGGSGVGGAVAINLIDAERTAKVSGSTVNLSGDATLASSLDGEIWGFAVDVAGGSGNGVGGSIVVNNIDGSDTVLVENSNITTTAADGELRLDAAAGNGLMIASLTGSIKGGGSNAVGGAISVNRIGANRSALVRNGASNTISGFGDVSLLAGAQQDIYAIAVAGGGAGNVAVNGSSTSNILEGTERAAVEGGSIEAGSLRVSAAEGDRTIWSLGGAVSGAGSVAVGVANANNIILAKRQAEVRGAALTLDGALELESGGDAHIRSAAVGGGGAGSVAAGASVAINVIEGEESAVLADSTVHSAASVKVDVTRGEADIKTLAGNVQGAGAGAGAGAVAISTIGQKREARISGTTLDVGSGAVDVLAATHARIDTLAVSGAGAGTGAGAFSNTSNNIAARTQALVQNSGGDAGNVSVRASDDSEINAISGGVAVAGVAGAGVGTAINRIDSEIEAALTGTRGAGWNVTNLAIDADSSSDILSVAVGGGGGGVAGVGAAVATNLVTTRSKAHASDGAKVVAQHNIGISASNHDSILGIGAGIAGAGSAAVGASVTVNLIESQTSAYIAGSATEVSALGRSTSDRMTIDSGALLGAPGDGHDWFDQSRVEASHGDDEEWIGGDLFNPAPGLAIGQRSFTGLAVQASSVQQVGQLSLAAAVSVVPLGGASVAGLFNTSVLGGSTEAYIDSARINQAAGAGGAQDVHVGAASHGFSASYEASLGVSAGWAGIGAAVDVLVNQRETRARVNGATLDSVGATTVEAESTQYASSVVAAAGGGVVGAAAAAQLSILKGTTEAVVGGGSRLDVGSLSVDASALQVIAPNVATLAGGAGALGAGFGMVYNQSTTRAWVGEPLSAPGSALNTTIDAGAVDISAENTTRLQMLALGIAGGGAAVAGTATIAIVETVTEAGASQADFGSAGNRIDSLDISASDRLQASTTVGSAAVGGLSVGASANVLVANSATRALLDRSSVHANGDVGIDAQRTTDITMNTVTGSGGAGVALGGSIGLLVLGSGASTQVSEEGESFDPMGELNSGGNGTLSTLDGIGSGNRVEDITYEDYVYNSVTQQYERVERTDAASKNKLNASSKATAGDRLQASAPASYRHETVARVVDSTVVAGGDAGVTAADRLQSSNLAGNVAVGGLAGVGIGMGLTFSNAQVKAEVLGGSLRADDVTVSAQSLDLGTAPAVTVKAESGAAGGFVGAGAAVGVAVVDNRVNTTLGGHIDAAGTLTGRARDAQDIRVDALGANVGGAAGAGVVIGVAKHDSRVRLDVAPDAVLEAGNIDLASVSESAVSLVGRGGSGGILAGVNATILVARDDSDSRLTVGERAQVSADGALSLAAEARPHVDLYSEGVAIGGLLSAGGTIAVADVTSDAALDLRSGARLAARDASLASRIGLNAGRDSARVEGYGVSGGAGVAVNAVVATARNQSSSRLTSAGNVVFEGRGGQWDLVASTDTRQRAYTTGRAGGLITLGAHVADATAYATTEALVNGLFTGNFGGMGVSASASVDNQAEASAGQGGLVSGAASSASTRDDSTTRAELYARGFGGGAAALGDLRLSALHRSAFNAFVDSTSAAVLGMSGAWAKNTVDLDTYARLLGGSDVVATRYDQSARNEATKVASSKYNVQSGSGGVFDAAAASSSSELYLDAQSTIGDGARLALSGDWRAPEKLVVQAFNKVHARDRTKLDSGGAIAIADAESKIDVKQADATVSIGSGADLYSIGDLVLSASGHYDIDTSANAKTWGLAGAAMGESLSRVDANHDVRVAGGNSQLFAYGDLKLYSGFDAAGVMNKAILTARTDLWNNTAFPVVNDPVAVAEYIRDSNLILASGSNGRAVGDVHAWAGRGYSVLTAEGTGKDLYREGIGAALGLSLDIRSGDTNNGGLALVRADGILDSGIYHKQKLTVTGLRYFIDGVEVTDFSTVNAGTTGTLTVEPIVTDITEGVTYRVKSGEYSQLISARIAELRTRIANYGLSPIEKAAFQAELGLLERTLANIYAKLGGDPSNGVSLPNELKIWILEVDPIQARPGNIIVKADALTGSGTLSAPGDARIDILNQSQLFLDLKGLEIPDREGGQLLFNDARVASNAEITAANRFGLGAGFSSIQTALTSPAPAITVENTYNPATGIADSSGLKAPAPDILVSGRIFNRRGSIDLTAAYGSIRAEADIRGQSVNISAGQDFILTNMEGFTHIGGDPSSNNSGGQLTAPNSATVAGHNVVISALYLNINGLVQSGVADWSITINESDLASLDARRLAWKLGGPAVVQLVTTDARTGRIGYSYDFRSESLVLDQVEIGGGYMELTGHILSTGNGQLRVLDGYSQVRVVNNTIRDLSISGIDLGNGVEGQLKINDMGRMGDDRVWTTMYTYNNGKVQRYEGAHGQALGLVSETNGRSAQYDVTDGRTYVWLQGNDRTDTNTRVEYWDEFWGFIPTGDGTELSNRTVRGESTPIPGAEYMGSASNAYRIDFTAVQNEFLRLLGLDRFGDAIALLNAANQAHATGNASSPLLAPYLVWLNSPGAVMSQVNEPAFQTSAPEVIDRYNGGYCLKHFIWCQVYRTTRTTVTQTGLKEINRYTTLADSPIAINFIGYDAGRIDLTSNGNVTLLGSMFNDSGNTTVRVNQGSLTQAGDNIVSTAKVLDIAARDGIGDAAQALRVQAENALSAYSSHGDIDLQAVNGGVNLQRLQADRGDVTLLAQGDITSSNGATVIGRSIGLTSTHGSIGSAAALLNLDTGSNAQSLFSADAVGGVFVQETNGDLWVDRIRAGGDVHVKVRNGDLLDGNTQVAFEERSLDELRALWSSMGLTGADADAALAEQKQTLERAGQQRYARYWQMRNLRNVGGNWVFDAFDENQAQFSADQVAGMRALGWDDATIAARQAERTAEFRNLHAEFGGSAYDSGYAYALSASDLLALESTSHWTEDELRYSISASLLNRGHGGSSVIESINIEGRDVTLEANRIGRLLDDDVIIDLRLGPAGMTTEQRAALARAEYDDIYFDDDTNPTLIRIVQRDDVNVRASRDLRATANGDIYLGGDRDFNIYDVNGRTVQIKTDGSITSSNGDNVVLRGHDVVLEAAGGTIGGGATGDGALHTQVTGDLTARARVLDLVNHGDLSIQRLTGTDALRLRVLGNLSAATQLGENLLGGSVDLAVTGRAGSAASRIQIGTGGLADRINLDIGGDAWIGGLQGAGSQPGVLRIGSANVGGMLDIGQTTDLWQYGHWQVGGLVLDLNNLWRMMAGTSLQAEHGIFARVDGDAELAEVEAGGDGASIDIEAYRLLASHDGAQWRADGLLRLRAAGGDIGQASRPVTLGAERLDVASATGQLYLHLLGGILDGSLRSAGSQWLTSLGDVSLAEVDSGGGDVTLRGTGVVSIDTLGAHGRLDLQGQDLVLGSGESRTGDLLVDVSGSFIAGALRSGRDWTLDAATADIGGADIARDADLRVGDLRLGDLAVGGDWTLGAATADIGTADAAGDAHQTVGVLTQQQLTVGGDWTLDAGEADIVRATVQGDVRQQAGRLGMDTLAVGGNWQLAGGDAVIATADVGGSATQDVDTLQLGDLAVGGDWTLDATTADIGTADVAGDARQTVGALAQQQLTVGGDWTLDASEADIVRAAVQGDVRQQAGRLGMDTLTVGGNWQLTGGDAVVEQATVAGEVDVALAGDLSLGTLDARSTRIAAGNASRIGRLGIDGDLSLAVVNNLVLGRASVSHDAVLRHTGAAGQLAYGELVVGNTLDVAGAGDWTGGTATAGSDVRFDVGSADLQRLESLGGDLLLAAQRQFVAGALATPSGRIDLVAGNATIDAADAAGTLDVHVTGGPLRILHGHSGGNLTLTAEPGSLAEIHFGTPADPDAADGLATAHLKSGADILVRTDGDLYGGNAEAEGLVTLIGRNMRLGRVESLQGDVFLQAEQDIWGLRVEARGDVGIVAGGNLDMPDVRFGGTYSLKAGRDLTVGIGGDLNVRGVAEAGRDLTFNVGGNVDLAAVKAGRNVLVDAGGGIHLDEGVDAGGNVDLVARGGDISSGGVIRSSGQHEGQPTSGQIRLLASGDVDVAALQADAGDIAVDGRSLSIGSLLASGDIDLLGRGFIHVGSSRSGGSQDWRADGDIAFDELLAGAQAYLDSLLDTRGRLLSAAGGAVVNAGWRNGQASEATVWFDQVFAPTLSVHSGNRIHVGDANLGQAADLHGRDIELYGRHTGSGSLNLWVEGIDSPAADRFDAVIDAGAILLPRLFAVDATLRTTADLVVIEDAQHVDYLRLHTANANVLMDNTTPLHQPGADVQLYELDKAFQLRQEGLVSTTNAYVVHRRYTHQVLVPNFHAPHLDTPLEFQRSSGAGYSEQHLSAAFTEQRLGGLESLLFLGGEAPEGWELSWGATPAGERMHLDGDGSEGNATEEERNLGAMLW</sequence>
<dbReference type="SUPFAM" id="SSF51126">
    <property type="entry name" value="Pectin lyase-like"/>
    <property type="match status" value="1"/>
</dbReference>
<reference evidence="3 4" key="1">
    <citation type="journal article" date="2015" name="Genome Announc.">
        <title>Complete Genome Sequence of Pseudoxanthomonas suwonensis Strain J1, a Cellulose-Degrading Bacterium Isolated from Leaf- and Wood-Enriched Soil.</title>
        <authorList>
            <person name="Hou L."/>
            <person name="Jiang J."/>
            <person name="Xu Z."/>
            <person name="Zhou Y."/>
            <person name="Leung F.C."/>
        </authorList>
    </citation>
    <scope>NUCLEOTIDE SEQUENCE [LARGE SCALE GENOMIC DNA]</scope>
    <source>
        <strain evidence="3 4">J1</strain>
    </source>
</reference>
<feature type="region of interest" description="Disordered" evidence="1">
    <location>
        <begin position="1"/>
        <end position="20"/>
    </location>
</feature>
<protein>
    <recommendedName>
        <fullName evidence="5">Filamentous haemagglutinin FhaB/tRNA nuclease CdiA-like TPS domain-containing protein</fullName>
    </recommendedName>
</protein>
<evidence type="ECO:0000256" key="2">
    <source>
        <dbReference type="SAM" id="SignalP"/>
    </source>
</evidence>
<dbReference type="Gene3D" id="2.160.20.10">
    <property type="entry name" value="Single-stranded right-handed beta-helix, Pectin lyase-like"/>
    <property type="match status" value="1"/>
</dbReference>
<keyword evidence="2" id="KW-0732">Signal</keyword>
<feature type="compositionally biased region" description="Basic and acidic residues" evidence="1">
    <location>
        <begin position="1222"/>
        <end position="1231"/>
    </location>
</feature>
<feature type="chain" id="PRO_5002412837" description="Filamentous haemagglutinin FhaB/tRNA nuclease CdiA-like TPS domain-containing protein" evidence="2">
    <location>
        <begin position="43"/>
        <end position="6286"/>
    </location>
</feature>
<feature type="region of interest" description="Disordered" evidence="1">
    <location>
        <begin position="1166"/>
        <end position="1189"/>
    </location>
</feature>
<feature type="region of interest" description="Disordered" evidence="1">
    <location>
        <begin position="1213"/>
        <end position="1243"/>
    </location>
</feature>
<feature type="region of interest" description="Disordered" evidence="1">
    <location>
        <begin position="2959"/>
        <end position="2983"/>
    </location>
</feature>
<dbReference type="OrthoDB" id="6721845at2"/>
<dbReference type="EMBL" id="CP011144">
    <property type="protein sequence ID" value="AKC87321.1"/>
    <property type="molecule type" value="Genomic_DNA"/>
</dbReference>
<dbReference type="PATRIC" id="fig|314722.6.peg.2540"/>
<evidence type="ECO:0000256" key="1">
    <source>
        <dbReference type="SAM" id="MobiDB-lite"/>
    </source>
</evidence>
<dbReference type="InterPro" id="IPR011050">
    <property type="entry name" value="Pectin_lyase_fold/virulence"/>
</dbReference>
<feature type="region of interest" description="Disordered" evidence="1">
    <location>
        <begin position="6264"/>
        <end position="6286"/>
    </location>
</feature>
<dbReference type="NCBIfam" id="NF012206">
    <property type="entry name" value="LktA_tand_53"/>
    <property type="match status" value="8"/>
</dbReference>
<dbReference type="Proteomes" id="UP000033067">
    <property type="component" value="Chromosome"/>
</dbReference>
<keyword evidence="4" id="KW-1185">Reference proteome</keyword>
<evidence type="ECO:0000313" key="4">
    <source>
        <dbReference type="Proteomes" id="UP000033067"/>
    </source>
</evidence>
<name>A0A0E3UNM8_9GAMM</name>
<dbReference type="RefSeq" id="WP_052632571.1">
    <property type="nucleotide sequence ID" value="NZ_CP011144.1"/>
</dbReference>
<proteinExistence type="predicted"/>
<evidence type="ECO:0000313" key="3">
    <source>
        <dbReference type="EMBL" id="AKC87321.1"/>
    </source>
</evidence>
<dbReference type="InterPro" id="IPR012334">
    <property type="entry name" value="Pectin_lyas_fold"/>
</dbReference>
<dbReference type="NCBIfam" id="NF012204">
    <property type="entry name" value="adhes_FxxPxG"/>
    <property type="match status" value="1"/>
</dbReference>
<gene>
    <name evidence="3" type="ORF">WQ53_11710</name>
</gene>
<accession>A0A0E3UNM8</accession>
<feature type="compositionally biased region" description="Polar residues" evidence="1">
    <location>
        <begin position="1"/>
        <end position="17"/>
    </location>
</feature>
<evidence type="ECO:0008006" key="5">
    <source>
        <dbReference type="Google" id="ProtNLM"/>
    </source>
</evidence>
<organism evidence="3 4">
    <name type="scientific">Pseudoxanthomonas suwonensis</name>
    <dbReference type="NCBI Taxonomy" id="314722"/>
    <lineage>
        <taxon>Bacteria</taxon>
        <taxon>Pseudomonadati</taxon>
        <taxon>Pseudomonadota</taxon>
        <taxon>Gammaproteobacteria</taxon>
        <taxon>Lysobacterales</taxon>
        <taxon>Lysobacteraceae</taxon>
        <taxon>Pseudoxanthomonas</taxon>
    </lineage>
</organism>